<dbReference type="EMBL" id="JAFFZE010000015">
    <property type="protein sequence ID" value="MCT2585399.1"/>
    <property type="molecule type" value="Genomic_DNA"/>
</dbReference>
<evidence type="ECO:0000313" key="2">
    <source>
        <dbReference type="EMBL" id="MCT2585399.1"/>
    </source>
</evidence>
<protein>
    <submittedName>
        <fullName evidence="2">Uncharacterized protein</fullName>
    </submittedName>
</protein>
<dbReference type="RefSeq" id="WP_260192959.1">
    <property type="nucleotide sequence ID" value="NZ_JAFFZE010000015.1"/>
</dbReference>
<sequence>MNGETPELPGFFVEWRDGFGQDAADFSPLDFVNQEQAVPFVIAARWLFCPDFVEYRDCVVVVKNRAVEGPRLAPHARRSSTTGSVPSAATARRSRPRSTC</sequence>
<comment type="caution">
    <text evidence="2">The sequence shown here is derived from an EMBL/GenBank/DDBJ whole genome shotgun (WGS) entry which is preliminary data.</text>
</comment>
<evidence type="ECO:0000256" key="1">
    <source>
        <dbReference type="SAM" id="MobiDB-lite"/>
    </source>
</evidence>
<evidence type="ECO:0000313" key="3">
    <source>
        <dbReference type="Proteomes" id="UP001156441"/>
    </source>
</evidence>
<keyword evidence="3" id="KW-1185">Reference proteome</keyword>
<proteinExistence type="predicted"/>
<organism evidence="2 3">
    <name type="scientific">Actinophytocola gossypii</name>
    <dbReference type="NCBI Taxonomy" id="2812003"/>
    <lineage>
        <taxon>Bacteria</taxon>
        <taxon>Bacillati</taxon>
        <taxon>Actinomycetota</taxon>
        <taxon>Actinomycetes</taxon>
        <taxon>Pseudonocardiales</taxon>
        <taxon>Pseudonocardiaceae</taxon>
    </lineage>
</organism>
<name>A0ABT2JDP8_9PSEU</name>
<reference evidence="2 3" key="1">
    <citation type="submission" date="2021-02" db="EMBL/GenBank/DDBJ databases">
        <title>Actinophytocola xerophila sp. nov., isolated from soil of cotton cropping field.</title>
        <authorList>
            <person name="Huang R."/>
            <person name="Chen X."/>
            <person name="Ge X."/>
            <person name="Liu W."/>
        </authorList>
    </citation>
    <scope>NUCLEOTIDE SEQUENCE [LARGE SCALE GENOMIC DNA]</scope>
    <source>
        <strain evidence="2 3">S1-96</strain>
    </source>
</reference>
<dbReference type="Proteomes" id="UP001156441">
    <property type="component" value="Unassembled WGS sequence"/>
</dbReference>
<feature type="region of interest" description="Disordered" evidence="1">
    <location>
        <begin position="71"/>
        <end position="100"/>
    </location>
</feature>
<accession>A0ABT2JDP8</accession>
<gene>
    <name evidence="2" type="ORF">JT362_19960</name>
</gene>